<dbReference type="PANTHER" id="PTHR12015:SF108">
    <property type="entry name" value="C-C MOTIF CHEMOKINE 20"/>
    <property type="match status" value="1"/>
</dbReference>
<comment type="subcellular location">
    <subcellularLocation>
        <location evidence="1 9">Secreted</location>
    </subcellularLocation>
</comment>
<dbReference type="Proteomes" id="UP000287033">
    <property type="component" value="Unassembled WGS sequence"/>
</dbReference>
<comment type="caution">
    <text evidence="11">The sequence shown here is derived from an EMBL/GenBank/DDBJ whole genome shotgun (WGS) entry which is preliminary data.</text>
</comment>
<protein>
    <recommendedName>
        <fullName evidence="9">C-C motif chemokine</fullName>
    </recommendedName>
</protein>
<evidence type="ECO:0000256" key="7">
    <source>
        <dbReference type="ARBA" id="ARBA00023157"/>
    </source>
</evidence>
<dbReference type="GO" id="GO:0005615">
    <property type="term" value="C:extracellular space"/>
    <property type="evidence" value="ECO:0007669"/>
    <property type="project" value="UniProtKB-KW"/>
</dbReference>
<name>A0A401RZP1_CHIPU</name>
<dbReference type="EMBL" id="BEZZ01000034">
    <property type="protein sequence ID" value="GCC23627.1"/>
    <property type="molecule type" value="Genomic_DNA"/>
</dbReference>
<proteinExistence type="inferred from homology"/>
<feature type="non-terminal residue" evidence="11">
    <location>
        <position position="1"/>
    </location>
</feature>
<dbReference type="GO" id="GO:0008009">
    <property type="term" value="F:chemokine activity"/>
    <property type="evidence" value="ECO:0007669"/>
    <property type="project" value="InterPro"/>
</dbReference>
<dbReference type="GO" id="GO:0006955">
    <property type="term" value="P:immune response"/>
    <property type="evidence" value="ECO:0007669"/>
    <property type="project" value="InterPro"/>
</dbReference>
<gene>
    <name evidence="11" type="ORF">chiPu_0002025</name>
</gene>
<comment type="similarity">
    <text evidence="2 9">Belongs to the intercrine beta (chemokine CC) family.</text>
</comment>
<dbReference type="GO" id="GO:0006954">
    <property type="term" value="P:inflammatory response"/>
    <property type="evidence" value="ECO:0007669"/>
    <property type="project" value="UniProtKB-KW"/>
</dbReference>
<evidence type="ECO:0000256" key="1">
    <source>
        <dbReference type="ARBA" id="ARBA00004613"/>
    </source>
</evidence>
<dbReference type="InterPro" id="IPR000827">
    <property type="entry name" value="Chemokine_CC_CS"/>
</dbReference>
<dbReference type="PANTHER" id="PTHR12015">
    <property type="entry name" value="SMALL INDUCIBLE CYTOKINE A"/>
    <property type="match status" value="1"/>
</dbReference>
<evidence type="ECO:0000313" key="11">
    <source>
        <dbReference type="EMBL" id="GCC23627.1"/>
    </source>
</evidence>
<dbReference type="Gene3D" id="2.40.50.40">
    <property type="match status" value="1"/>
</dbReference>
<dbReference type="InterPro" id="IPR039809">
    <property type="entry name" value="Chemokine_b/g/d"/>
</dbReference>
<sequence>KMTQMMHFCMKLTMSMLMGLILFNLMDISPFADAQSPVDCCLSYSKKPLPPRLIVGYVRQFGNELCTINAVIFYTRKGRRVCANPEEVWVTRIITGFLRKELKQKQMVQ</sequence>
<dbReference type="InterPro" id="IPR001811">
    <property type="entry name" value="Chemokine_IL8-like_dom"/>
</dbReference>
<dbReference type="AlphaFoldDB" id="A0A401RZP1"/>
<dbReference type="FunFam" id="2.40.50.40:FF:000012">
    <property type="entry name" value="C-C motif chemokine"/>
    <property type="match status" value="1"/>
</dbReference>
<keyword evidence="8" id="KW-0395">Inflammatory response</keyword>
<organism evidence="11 12">
    <name type="scientific">Chiloscyllium punctatum</name>
    <name type="common">Brownbanded bambooshark</name>
    <name type="synonym">Hemiscyllium punctatum</name>
    <dbReference type="NCBI Taxonomy" id="137246"/>
    <lineage>
        <taxon>Eukaryota</taxon>
        <taxon>Metazoa</taxon>
        <taxon>Chordata</taxon>
        <taxon>Craniata</taxon>
        <taxon>Vertebrata</taxon>
        <taxon>Chondrichthyes</taxon>
        <taxon>Elasmobranchii</taxon>
        <taxon>Galeomorphii</taxon>
        <taxon>Galeoidea</taxon>
        <taxon>Orectolobiformes</taxon>
        <taxon>Hemiscylliidae</taxon>
        <taxon>Chiloscyllium</taxon>
    </lineage>
</organism>
<keyword evidence="3 9" id="KW-0145">Chemotaxis</keyword>
<keyword evidence="5 9" id="KW-0964">Secreted</keyword>
<dbReference type="SUPFAM" id="SSF54117">
    <property type="entry name" value="Interleukin 8-like chemokines"/>
    <property type="match status" value="1"/>
</dbReference>
<dbReference type="STRING" id="137246.A0A401RZP1"/>
<evidence type="ECO:0000256" key="2">
    <source>
        <dbReference type="ARBA" id="ARBA00010868"/>
    </source>
</evidence>
<feature type="chain" id="PRO_5018815634" description="C-C motif chemokine" evidence="9">
    <location>
        <begin position="35"/>
        <end position="109"/>
    </location>
</feature>
<dbReference type="OrthoDB" id="8870994at2759"/>
<dbReference type="OMA" id="QSPVDCC"/>
<evidence type="ECO:0000256" key="3">
    <source>
        <dbReference type="ARBA" id="ARBA00022500"/>
    </source>
</evidence>
<evidence type="ECO:0000256" key="8">
    <source>
        <dbReference type="ARBA" id="ARBA00023198"/>
    </source>
</evidence>
<dbReference type="InterPro" id="IPR036048">
    <property type="entry name" value="Interleukin_8-like_sf"/>
</dbReference>
<dbReference type="PROSITE" id="PS00472">
    <property type="entry name" value="SMALL_CYTOKINES_CC"/>
    <property type="match status" value="1"/>
</dbReference>
<evidence type="ECO:0000256" key="5">
    <source>
        <dbReference type="ARBA" id="ARBA00022525"/>
    </source>
</evidence>
<keyword evidence="12" id="KW-1185">Reference proteome</keyword>
<feature type="domain" description="Chemokine interleukin-8-like" evidence="10">
    <location>
        <begin position="37"/>
        <end position="97"/>
    </location>
</feature>
<evidence type="ECO:0000256" key="6">
    <source>
        <dbReference type="ARBA" id="ARBA00022729"/>
    </source>
</evidence>
<evidence type="ECO:0000259" key="10">
    <source>
        <dbReference type="SMART" id="SM00199"/>
    </source>
</evidence>
<evidence type="ECO:0000256" key="9">
    <source>
        <dbReference type="RuleBase" id="RU361150"/>
    </source>
</evidence>
<keyword evidence="7" id="KW-1015">Disulfide bond</keyword>
<evidence type="ECO:0000256" key="4">
    <source>
        <dbReference type="ARBA" id="ARBA00022514"/>
    </source>
</evidence>
<dbReference type="Pfam" id="PF00048">
    <property type="entry name" value="IL8"/>
    <property type="match status" value="1"/>
</dbReference>
<reference evidence="11 12" key="1">
    <citation type="journal article" date="2018" name="Nat. Ecol. Evol.">
        <title>Shark genomes provide insights into elasmobranch evolution and the origin of vertebrates.</title>
        <authorList>
            <person name="Hara Y"/>
            <person name="Yamaguchi K"/>
            <person name="Onimaru K"/>
            <person name="Kadota M"/>
            <person name="Koyanagi M"/>
            <person name="Keeley SD"/>
            <person name="Tatsumi K"/>
            <person name="Tanaka K"/>
            <person name="Motone F"/>
            <person name="Kageyama Y"/>
            <person name="Nozu R"/>
            <person name="Adachi N"/>
            <person name="Nishimura O"/>
            <person name="Nakagawa R"/>
            <person name="Tanegashima C"/>
            <person name="Kiyatake I"/>
            <person name="Matsumoto R"/>
            <person name="Murakumo K"/>
            <person name="Nishida K"/>
            <person name="Terakita A"/>
            <person name="Kuratani S"/>
            <person name="Sato K"/>
            <person name="Hyodo S Kuraku.S."/>
        </authorList>
    </citation>
    <scope>NUCLEOTIDE SEQUENCE [LARGE SCALE GENOMIC DNA]</scope>
</reference>
<accession>A0A401RZP1</accession>
<evidence type="ECO:0000313" key="12">
    <source>
        <dbReference type="Proteomes" id="UP000287033"/>
    </source>
</evidence>
<feature type="signal peptide" evidence="9">
    <location>
        <begin position="1"/>
        <end position="34"/>
    </location>
</feature>
<keyword evidence="6 9" id="KW-0732">Signal</keyword>
<keyword evidence="4 9" id="KW-0202">Cytokine</keyword>
<dbReference type="SMART" id="SM00199">
    <property type="entry name" value="SCY"/>
    <property type="match status" value="1"/>
</dbReference>